<evidence type="ECO:0000259" key="1">
    <source>
        <dbReference type="PROSITE" id="PS51464"/>
    </source>
</evidence>
<gene>
    <name evidence="2" type="ORF">NRIC_38130</name>
</gene>
<dbReference type="RefSeq" id="WP_146624288.1">
    <property type="nucleotide sequence ID" value="NZ_BJCC01000052.1"/>
</dbReference>
<dbReference type="InterPro" id="IPR035472">
    <property type="entry name" value="RpiR-like_SIS"/>
</dbReference>
<comment type="caution">
    <text evidence="2">The sequence shown here is derived from an EMBL/GenBank/DDBJ whole genome shotgun (WGS) entry which is preliminary data.</text>
</comment>
<dbReference type="GO" id="GO:1901135">
    <property type="term" value="P:carbohydrate derivative metabolic process"/>
    <property type="evidence" value="ECO:0007669"/>
    <property type="project" value="InterPro"/>
</dbReference>
<evidence type="ECO:0000313" key="2">
    <source>
        <dbReference type="EMBL" id="GCF95922.1"/>
    </source>
</evidence>
<dbReference type="SUPFAM" id="SSF53697">
    <property type="entry name" value="SIS domain"/>
    <property type="match status" value="1"/>
</dbReference>
<reference evidence="3" key="1">
    <citation type="submission" date="2019-02" db="EMBL/GenBank/DDBJ databases">
        <title>Draft genome sequence of Enterococcus sp. Gos25-1.</title>
        <authorList>
            <person name="Tanaka N."/>
            <person name="Shiwa Y."/>
            <person name="Fujita N."/>
        </authorList>
    </citation>
    <scope>NUCLEOTIDE SEQUENCE [LARGE SCALE GENOMIC DNA]</scope>
    <source>
        <strain evidence="3">Gos25-1</strain>
    </source>
</reference>
<sequence>MSDSKESTVKYFDYLTKIWSSVTENEVESVDAAAELVANSCASGGRFYVFGSGHSHMVAEEIYIRAGGLAFVKAILTPELMLHEMPNKSTYLERLDGYSKNILDLYKVAAGDTLMVVSNSGRNNVPVEMCLEAKNRGTKVIALTSLSHSKHITSRHSSGKLMYEIADVVIDSWAPVGDAAYRLDGIDADLGPTSDFTGIGIAQSIIVSAVDKLNDRGIEVPIFKSSNMDGADEYNDKLFEKYYGYWK</sequence>
<dbReference type="Proteomes" id="UP000290567">
    <property type="component" value="Unassembled WGS sequence"/>
</dbReference>
<dbReference type="PANTHER" id="PTHR30390:SF7">
    <property type="entry name" value="PHOSPHOHEPTOSE ISOMERASE"/>
    <property type="match status" value="1"/>
</dbReference>
<dbReference type="PROSITE" id="PS51464">
    <property type="entry name" value="SIS"/>
    <property type="match status" value="1"/>
</dbReference>
<feature type="domain" description="SIS" evidence="1">
    <location>
        <begin position="37"/>
        <end position="223"/>
    </location>
</feature>
<dbReference type="EMBL" id="BJCC01000052">
    <property type="protein sequence ID" value="GCF95922.1"/>
    <property type="molecule type" value="Genomic_DNA"/>
</dbReference>
<dbReference type="CDD" id="cd05013">
    <property type="entry name" value="SIS_RpiR"/>
    <property type="match status" value="1"/>
</dbReference>
<name>A0A4P5PK20_9ENTE</name>
<organism evidence="2 3">
    <name type="scientific">Enterococcus florum</name>
    <dbReference type="NCBI Taxonomy" id="2480627"/>
    <lineage>
        <taxon>Bacteria</taxon>
        <taxon>Bacillati</taxon>
        <taxon>Bacillota</taxon>
        <taxon>Bacilli</taxon>
        <taxon>Lactobacillales</taxon>
        <taxon>Enterococcaceae</taxon>
        <taxon>Enterococcus</taxon>
    </lineage>
</organism>
<protein>
    <submittedName>
        <fullName evidence="2">UPF0309 protein</fullName>
    </submittedName>
</protein>
<dbReference type="InterPro" id="IPR046348">
    <property type="entry name" value="SIS_dom_sf"/>
</dbReference>
<dbReference type="Pfam" id="PF13580">
    <property type="entry name" value="SIS_2"/>
    <property type="match status" value="1"/>
</dbReference>
<dbReference type="PANTHER" id="PTHR30390">
    <property type="entry name" value="SEDOHEPTULOSE 7-PHOSPHATE ISOMERASE / DNAA INITIATOR-ASSOCIATING FACTOR FOR REPLICATION INITIATION"/>
    <property type="match status" value="1"/>
</dbReference>
<accession>A0A4P5PK20</accession>
<evidence type="ECO:0000313" key="3">
    <source>
        <dbReference type="Proteomes" id="UP000290567"/>
    </source>
</evidence>
<dbReference type="AlphaFoldDB" id="A0A4P5PK20"/>
<dbReference type="InterPro" id="IPR050099">
    <property type="entry name" value="SIS_GmhA/DiaA_subfam"/>
</dbReference>
<keyword evidence="3" id="KW-1185">Reference proteome</keyword>
<dbReference type="InterPro" id="IPR001347">
    <property type="entry name" value="SIS_dom"/>
</dbReference>
<dbReference type="OrthoDB" id="9805185at2"/>
<dbReference type="GO" id="GO:0097367">
    <property type="term" value="F:carbohydrate derivative binding"/>
    <property type="evidence" value="ECO:0007669"/>
    <property type="project" value="InterPro"/>
</dbReference>
<dbReference type="Gene3D" id="3.40.50.10490">
    <property type="entry name" value="Glucose-6-phosphate isomerase like protein, domain 1"/>
    <property type="match status" value="1"/>
</dbReference>
<dbReference type="NCBIfam" id="NF002805">
    <property type="entry name" value="PRK02947.1"/>
    <property type="match status" value="1"/>
</dbReference>
<proteinExistence type="predicted"/>